<organism evidence="6 7">
    <name type="scientific">Cyanidium caldarium</name>
    <name type="common">Red alga</name>
    <dbReference type="NCBI Taxonomy" id="2771"/>
    <lineage>
        <taxon>Eukaryota</taxon>
        <taxon>Rhodophyta</taxon>
        <taxon>Bangiophyceae</taxon>
        <taxon>Cyanidiales</taxon>
        <taxon>Cyanidiaceae</taxon>
        <taxon>Cyanidium</taxon>
    </lineage>
</organism>
<dbReference type="PROSITE" id="PS00061">
    <property type="entry name" value="ADH_SHORT"/>
    <property type="match status" value="1"/>
</dbReference>
<keyword evidence="5" id="KW-0812">Transmembrane</keyword>
<evidence type="ECO:0000256" key="4">
    <source>
        <dbReference type="SAM" id="MobiDB-lite"/>
    </source>
</evidence>
<dbReference type="GO" id="GO:0016491">
    <property type="term" value="F:oxidoreductase activity"/>
    <property type="evidence" value="ECO:0007669"/>
    <property type="project" value="UniProtKB-KW"/>
</dbReference>
<comment type="function">
    <text evidence="3">Putative oxidoreductase.</text>
</comment>
<proteinExistence type="inferred from homology"/>
<keyword evidence="5" id="KW-1133">Transmembrane helix</keyword>
<keyword evidence="5" id="KW-0472">Membrane</keyword>
<dbReference type="SUPFAM" id="SSF51735">
    <property type="entry name" value="NAD(P)-binding Rossmann-fold domains"/>
    <property type="match status" value="1"/>
</dbReference>
<feature type="region of interest" description="Disordered" evidence="4">
    <location>
        <begin position="56"/>
        <end position="79"/>
    </location>
</feature>
<evidence type="ECO:0000256" key="3">
    <source>
        <dbReference type="ARBA" id="ARBA00037096"/>
    </source>
</evidence>
<dbReference type="PANTHER" id="PTHR44196">
    <property type="entry name" value="DEHYDROGENASE/REDUCTASE SDR FAMILY MEMBER 7B"/>
    <property type="match status" value="1"/>
</dbReference>
<dbReference type="InterPro" id="IPR002347">
    <property type="entry name" value="SDR_fam"/>
</dbReference>
<dbReference type="Proteomes" id="UP001301350">
    <property type="component" value="Unassembled WGS sequence"/>
</dbReference>
<dbReference type="PRINTS" id="PR00081">
    <property type="entry name" value="GDHRDH"/>
</dbReference>
<dbReference type="InterPro" id="IPR020904">
    <property type="entry name" value="Sc_DH/Rdtase_CS"/>
</dbReference>
<evidence type="ECO:0000256" key="1">
    <source>
        <dbReference type="ARBA" id="ARBA00006484"/>
    </source>
</evidence>
<keyword evidence="7" id="KW-1185">Reference proteome</keyword>
<protein>
    <submittedName>
        <fullName evidence="6">Uncharacterized protein</fullName>
    </submittedName>
</protein>
<dbReference type="EMBL" id="JANCYW010000001">
    <property type="protein sequence ID" value="KAK4534279.1"/>
    <property type="molecule type" value="Genomic_DNA"/>
</dbReference>
<evidence type="ECO:0000313" key="7">
    <source>
        <dbReference type="Proteomes" id="UP001301350"/>
    </source>
</evidence>
<evidence type="ECO:0000313" key="6">
    <source>
        <dbReference type="EMBL" id="KAK4534279.1"/>
    </source>
</evidence>
<name>A0AAV9IPV2_CYACA</name>
<comment type="similarity">
    <text evidence="1">Belongs to the short-chain dehydrogenases/reductases (SDR) family.</text>
</comment>
<reference evidence="6 7" key="1">
    <citation type="submission" date="2022-07" db="EMBL/GenBank/DDBJ databases">
        <title>Genome-wide signatures of adaptation to extreme environments.</title>
        <authorList>
            <person name="Cho C.H."/>
            <person name="Yoon H.S."/>
        </authorList>
    </citation>
    <scope>NUCLEOTIDE SEQUENCE [LARGE SCALE GENOMIC DNA]</scope>
    <source>
        <strain evidence="6 7">DBV 063 E5</strain>
    </source>
</reference>
<accession>A0AAV9IPV2</accession>
<feature type="transmembrane region" description="Helical" evidence="5">
    <location>
        <begin position="12"/>
        <end position="34"/>
    </location>
</feature>
<dbReference type="GO" id="GO:0016020">
    <property type="term" value="C:membrane"/>
    <property type="evidence" value="ECO:0007669"/>
    <property type="project" value="TreeGrafter"/>
</dbReference>
<dbReference type="CDD" id="cd05233">
    <property type="entry name" value="SDR_c"/>
    <property type="match status" value="1"/>
</dbReference>
<dbReference type="Gene3D" id="3.40.50.720">
    <property type="entry name" value="NAD(P)-binding Rossmann-like Domain"/>
    <property type="match status" value="1"/>
</dbReference>
<dbReference type="InterPro" id="IPR036291">
    <property type="entry name" value="NAD(P)-bd_dom_sf"/>
</dbReference>
<comment type="caution">
    <text evidence="6">The sequence shown here is derived from an EMBL/GenBank/DDBJ whole genome shotgun (WGS) entry which is preliminary data.</text>
</comment>
<sequence>MSLLNHISLPHLLIYFILFCFILLSLTYWLPLLYLSCLPVQDLRARYYADLRHSLPPQRRPRRRRNSLSPGSISPNRLHDAHDVHDAQAAATEPWALITGASSGIGLALARQVAAQGIHLVLVARDDALLPEAVQSLRAQHPAVLVRAVAVDLSDSRPAPGTDRTGHPPAYPEYLRRIAEATDDLLHHGTLRLAFSNAGYLLMSFFRQRTLAEHLRNWECNVTCALRLSHHLITKWHEYQKRTGWTGTTASGRPAVRPFGLLVFTSSASWFLPSPFAALYGAAKAALSAFAQSLAVEVRDQGIDVLVVQPSYTRTNLYQEAPKLAILEFLDRYTAATPEQVARTILRSVGRGVVSREIGGYAYLTRWLGHVLDIGGLCAAMIPFRHHMAEYRLYAQAG</sequence>
<gene>
    <name evidence="6" type="ORF">CDCA_CDCA01G0304</name>
</gene>
<keyword evidence="2" id="KW-0560">Oxidoreductase</keyword>
<dbReference type="AlphaFoldDB" id="A0AAV9IPV2"/>
<dbReference type="Pfam" id="PF00106">
    <property type="entry name" value="adh_short"/>
    <property type="match status" value="2"/>
</dbReference>
<evidence type="ECO:0000256" key="5">
    <source>
        <dbReference type="SAM" id="Phobius"/>
    </source>
</evidence>
<evidence type="ECO:0000256" key="2">
    <source>
        <dbReference type="ARBA" id="ARBA00023002"/>
    </source>
</evidence>
<dbReference type="PANTHER" id="PTHR44196:SF1">
    <property type="entry name" value="DEHYDROGENASE_REDUCTASE SDR FAMILY MEMBER 7B"/>
    <property type="match status" value="1"/>
</dbReference>